<dbReference type="GO" id="GO:0006874">
    <property type="term" value="P:intracellular calcium ion homeostasis"/>
    <property type="evidence" value="ECO:0007669"/>
    <property type="project" value="TreeGrafter"/>
</dbReference>
<dbReference type="EMBL" id="MFHQ01000007">
    <property type="protein sequence ID" value="OGF74719.1"/>
    <property type="molecule type" value="Genomic_DNA"/>
</dbReference>
<dbReference type="GO" id="GO:0005262">
    <property type="term" value="F:calcium channel activity"/>
    <property type="evidence" value="ECO:0007669"/>
    <property type="project" value="TreeGrafter"/>
</dbReference>
<feature type="transmembrane region" description="Helical" evidence="5">
    <location>
        <begin position="135"/>
        <end position="154"/>
    </location>
</feature>
<dbReference type="Pfam" id="PF01699">
    <property type="entry name" value="Na_Ca_ex"/>
    <property type="match status" value="2"/>
</dbReference>
<evidence type="ECO:0000256" key="2">
    <source>
        <dbReference type="ARBA" id="ARBA00022692"/>
    </source>
</evidence>
<feature type="transmembrane region" description="Helical" evidence="5">
    <location>
        <begin position="166"/>
        <end position="187"/>
    </location>
</feature>
<evidence type="ECO:0000256" key="3">
    <source>
        <dbReference type="ARBA" id="ARBA00022989"/>
    </source>
</evidence>
<dbReference type="NCBIfam" id="TIGR00367">
    <property type="entry name" value="calcium/sodium antiporter"/>
    <property type="match status" value="1"/>
</dbReference>
<keyword evidence="2 5" id="KW-0812">Transmembrane</keyword>
<feature type="domain" description="Sodium/calcium exchanger membrane region" evidence="6">
    <location>
        <begin position="3"/>
        <end position="149"/>
    </location>
</feature>
<comment type="subcellular location">
    <subcellularLocation>
        <location evidence="1">Membrane</location>
        <topology evidence="1">Multi-pass membrane protein</topology>
    </subcellularLocation>
</comment>
<name>A0A1F5WG72_9BACT</name>
<reference evidence="7 8" key="1">
    <citation type="journal article" date="2016" name="Nat. Commun.">
        <title>Thousands of microbial genomes shed light on interconnected biogeochemical processes in an aquifer system.</title>
        <authorList>
            <person name="Anantharaman K."/>
            <person name="Brown C.T."/>
            <person name="Hug L.A."/>
            <person name="Sharon I."/>
            <person name="Castelle C.J."/>
            <person name="Probst A.J."/>
            <person name="Thomas B.C."/>
            <person name="Singh A."/>
            <person name="Wilkins M.J."/>
            <person name="Karaoz U."/>
            <person name="Brodie E.L."/>
            <person name="Williams K.H."/>
            <person name="Hubbard S.S."/>
            <person name="Banfield J.F."/>
        </authorList>
    </citation>
    <scope>NUCLEOTIDE SEQUENCE [LARGE SCALE GENOMIC DNA]</scope>
</reference>
<dbReference type="PANTHER" id="PTHR10846:SF8">
    <property type="entry name" value="INNER MEMBRANE PROTEIN YRBG"/>
    <property type="match status" value="1"/>
</dbReference>
<evidence type="ECO:0000256" key="5">
    <source>
        <dbReference type="SAM" id="Phobius"/>
    </source>
</evidence>
<gene>
    <name evidence="7" type="ORF">A3J56_03225</name>
</gene>
<evidence type="ECO:0000256" key="4">
    <source>
        <dbReference type="ARBA" id="ARBA00023136"/>
    </source>
</evidence>
<evidence type="ECO:0000259" key="6">
    <source>
        <dbReference type="Pfam" id="PF01699"/>
    </source>
</evidence>
<protein>
    <recommendedName>
        <fullName evidence="6">Sodium/calcium exchanger membrane region domain-containing protein</fullName>
    </recommendedName>
</protein>
<dbReference type="Proteomes" id="UP000178406">
    <property type="component" value="Unassembled WGS sequence"/>
</dbReference>
<dbReference type="InterPro" id="IPR004837">
    <property type="entry name" value="NaCa_Exmemb"/>
</dbReference>
<dbReference type="InterPro" id="IPR044880">
    <property type="entry name" value="NCX_ion-bd_dom_sf"/>
</dbReference>
<proteinExistence type="predicted"/>
<dbReference type="PANTHER" id="PTHR10846">
    <property type="entry name" value="SODIUM/POTASSIUM/CALCIUM EXCHANGER"/>
    <property type="match status" value="1"/>
</dbReference>
<feature type="transmembrane region" description="Helical" evidence="5">
    <location>
        <begin position="236"/>
        <end position="259"/>
    </location>
</feature>
<dbReference type="Gene3D" id="1.20.1420.30">
    <property type="entry name" value="NCX, central ion-binding region"/>
    <property type="match status" value="1"/>
</dbReference>
<feature type="domain" description="Sodium/calcium exchanger membrane region" evidence="6">
    <location>
        <begin position="172"/>
        <end position="314"/>
    </location>
</feature>
<feature type="transmembrane region" description="Helical" evidence="5">
    <location>
        <begin position="66"/>
        <end position="89"/>
    </location>
</feature>
<dbReference type="InterPro" id="IPR004481">
    <property type="entry name" value="K/Na/Ca-exchanger"/>
</dbReference>
<accession>A0A1F5WG72</accession>
<organism evidence="7 8">
    <name type="scientific">Candidatus Giovannonibacteria bacterium RIFCSPHIGHO2_02_FULL_46_20</name>
    <dbReference type="NCBI Taxonomy" id="1798338"/>
    <lineage>
        <taxon>Bacteria</taxon>
        <taxon>Candidatus Giovannoniibacteriota</taxon>
    </lineage>
</organism>
<evidence type="ECO:0000313" key="7">
    <source>
        <dbReference type="EMBL" id="OGF74719.1"/>
    </source>
</evidence>
<evidence type="ECO:0000256" key="1">
    <source>
        <dbReference type="ARBA" id="ARBA00004141"/>
    </source>
</evidence>
<feature type="transmembrane region" description="Helical" evidence="5">
    <location>
        <begin position="33"/>
        <end position="54"/>
    </location>
</feature>
<dbReference type="GO" id="GO:0008273">
    <property type="term" value="F:calcium, potassium:sodium antiporter activity"/>
    <property type="evidence" value="ECO:0007669"/>
    <property type="project" value="TreeGrafter"/>
</dbReference>
<dbReference type="GO" id="GO:0005886">
    <property type="term" value="C:plasma membrane"/>
    <property type="evidence" value="ECO:0007669"/>
    <property type="project" value="TreeGrafter"/>
</dbReference>
<evidence type="ECO:0000313" key="8">
    <source>
        <dbReference type="Proteomes" id="UP000178406"/>
    </source>
</evidence>
<comment type="caution">
    <text evidence="7">The sequence shown here is derived from an EMBL/GenBank/DDBJ whole genome shotgun (WGS) entry which is preliminary data.</text>
</comment>
<sequence>MTFVLFFVGFYILIKAANVLVDSASWIASHFKISSLIIGLLVVGVGTSIPEFSVTFLSNLLAGKSAVGLGAVVGSNTFNILFILGFAAIVRPIVFRKEWIEEDLWWNVFAVALFALLAFFSINEGKETIIGRADGIILLTAFAVWLFYILHFASNEDDEKVHVARLLTFPLAAGMLLAGLAGVLLGAKWVIDGAISLAAFLGMSEAFIGLTIIGIGTSLPELVVSVTAARHGETGIALGNIIGSNIFDFLMIIGLSAFVRPIIFEPKLYLDTLVTLFVTLLLLFSMYIGERNTLTRKKGLLFVAAYCIYVWALIVRG</sequence>
<keyword evidence="3 5" id="KW-1133">Transmembrane helix</keyword>
<dbReference type="STRING" id="1798338.A3J56_03225"/>
<feature type="transmembrane region" description="Helical" evidence="5">
    <location>
        <begin position="194"/>
        <end position="216"/>
    </location>
</feature>
<keyword evidence="4 5" id="KW-0472">Membrane</keyword>
<dbReference type="AlphaFoldDB" id="A0A1F5WG72"/>
<feature type="transmembrane region" description="Helical" evidence="5">
    <location>
        <begin position="299"/>
        <end position="315"/>
    </location>
</feature>
<feature type="transmembrane region" description="Helical" evidence="5">
    <location>
        <begin position="104"/>
        <end position="123"/>
    </location>
</feature>
<feature type="transmembrane region" description="Helical" evidence="5">
    <location>
        <begin position="268"/>
        <end position="287"/>
    </location>
</feature>